<proteinExistence type="predicted"/>
<dbReference type="InterPro" id="IPR005564">
    <property type="entry name" value="Major_capsid_GpE"/>
</dbReference>
<evidence type="ECO:0000313" key="2">
    <source>
        <dbReference type="Proteomes" id="UP000318416"/>
    </source>
</evidence>
<dbReference type="InterPro" id="IPR053738">
    <property type="entry name" value="Lambda_capsid_assembly"/>
</dbReference>
<organism evidence="1 2">
    <name type="scientific">Kitasatospora atroaurantiaca</name>
    <dbReference type="NCBI Taxonomy" id="285545"/>
    <lineage>
        <taxon>Bacteria</taxon>
        <taxon>Bacillati</taxon>
        <taxon>Actinomycetota</taxon>
        <taxon>Actinomycetes</taxon>
        <taxon>Kitasatosporales</taxon>
        <taxon>Streptomycetaceae</taxon>
        <taxon>Kitasatospora</taxon>
    </lineage>
</organism>
<dbReference type="AlphaFoldDB" id="A0A561EMZ2"/>
<dbReference type="OrthoDB" id="3196427at2"/>
<dbReference type="RefSeq" id="WP_145789492.1">
    <property type="nucleotide sequence ID" value="NZ_BAAABR010000054.1"/>
</dbReference>
<sequence length="349" mass="38582">MTIQDLIKDVSAHDLTAFARAIPSPQDFLLTQQVFPTLVSREVKWRIKNSGRYVSTAKYRAYDASVPFADRQAWENAREGFLPPLGQKLVVGEQEQILLEQSHGADQDRLINLLYDDVERHVEAIRSRLELAAGDVLLDGKFTLAGENGLTLEVDFGVPAGNMPVAPKPWSDPTSDPIADELAWIQYLDDLGAPEPEMVLTSRKAFSFLAKNNSYRAAYYGSVNPSNTPTATLTPQQVNTVRGNYGLPPITFYKAQVRVDGTPTKVLPEDRWILLPPDRTKWGQMQFGITAEALVLSRGTNPEIDREDAPGVIITRGVQDDPVQIWTKGSAVGMPVLHTPDAHIVAKVL</sequence>
<gene>
    <name evidence="1" type="ORF">FB465_1987</name>
</gene>
<dbReference type="Gene3D" id="3.90.1690.10">
    <property type="entry name" value="phage-related protein like domain"/>
    <property type="match status" value="1"/>
</dbReference>
<accession>A0A561EMZ2</accession>
<evidence type="ECO:0000313" key="1">
    <source>
        <dbReference type="EMBL" id="TWE16991.1"/>
    </source>
</evidence>
<comment type="caution">
    <text evidence="1">The sequence shown here is derived from an EMBL/GenBank/DDBJ whole genome shotgun (WGS) entry which is preliminary data.</text>
</comment>
<name>A0A561EMZ2_9ACTN</name>
<keyword evidence="2" id="KW-1185">Reference proteome</keyword>
<dbReference type="EMBL" id="VIVR01000001">
    <property type="protein sequence ID" value="TWE16991.1"/>
    <property type="molecule type" value="Genomic_DNA"/>
</dbReference>
<dbReference type="Pfam" id="PF03864">
    <property type="entry name" value="Phage_cap_E"/>
    <property type="match status" value="1"/>
</dbReference>
<dbReference type="Proteomes" id="UP000318416">
    <property type="component" value="Unassembled WGS sequence"/>
</dbReference>
<protein>
    <submittedName>
        <fullName evidence="1">Major capsid protein E</fullName>
    </submittedName>
</protein>
<reference evidence="1 2" key="1">
    <citation type="submission" date="2019-06" db="EMBL/GenBank/DDBJ databases">
        <title>Sequencing the genomes of 1000 actinobacteria strains.</title>
        <authorList>
            <person name="Klenk H.-P."/>
        </authorList>
    </citation>
    <scope>NUCLEOTIDE SEQUENCE [LARGE SCALE GENOMIC DNA]</scope>
    <source>
        <strain evidence="1 2">DSM 41649</strain>
    </source>
</reference>